<evidence type="ECO:0000256" key="2">
    <source>
        <dbReference type="ARBA" id="ARBA00022741"/>
    </source>
</evidence>
<dbReference type="SUPFAM" id="SSF75620">
    <property type="entry name" value="Release factor"/>
    <property type="match status" value="1"/>
</dbReference>
<dbReference type="GO" id="GO:0005737">
    <property type="term" value="C:cytoplasm"/>
    <property type="evidence" value="ECO:0007669"/>
    <property type="project" value="TreeGrafter"/>
</dbReference>
<evidence type="ECO:0000313" key="10">
    <source>
        <dbReference type="Proteomes" id="UP000217289"/>
    </source>
</evidence>
<dbReference type="PANTHER" id="PTHR11638:SF18">
    <property type="entry name" value="HEAT SHOCK PROTEIN 104"/>
    <property type="match status" value="1"/>
</dbReference>
<feature type="domain" description="AAA+ ATPase" evidence="6">
    <location>
        <begin position="314"/>
        <end position="473"/>
    </location>
</feature>
<dbReference type="GO" id="GO:0006508">
    <property type="term" value="P:proteolysis"/>
    <property type="evidence" value="ECO:0007669"/>
    <property type="project" value="UniProtKB-KW"/>
</dbReference>
<dbReference type="Gene3D" id="1.20.58.410">
    <property type="entry name" value="Release factor"/>
    <property type="match status" value="1"/>
</dbReference>
<dbReference type="SMART" id="SM00382">
    <property type="entry name" value="AAA"/>
    <property type="match status" value="2"/>
</dbReference>
<keyword evidence="4" id="KW-0143">Chaperone</keyword>
<proteinExistence type="predicted"/>
<dbReference type="Gene3D" id="3.30.70.1660">
    <property type="match status" value="1"/>
</dbReference>
<dbReference type="GO" id="GO:0008233">
    <property type="term" value="F:peptidase activity"/>
    <property type="evidence" value="ECO:0007669"/>
    <property type="project" value="UniProtKB-KW"/>
</dbReference>
<dbReference type="AlphaFoldDB" id="A0A250IK24"/>
<sequence length="943" mass="104159">MVTRKSEDNERLIDRDLTALAREGRLVAAHGVDTAVTEVLSLLSRGGKHPLLSGEPGVGKSALVQEVARRIAEGRVDAELASARMVEISVANILARSTQRQAAESFEELLEWLGRHPRPIVYIRDLHAAIGGPLAPVAFRALRAGTLRFIFETEPKRVQELLRADESFAERLHLVPLNEPPAERARWILGRVAEELEQELRLPIDPAACDLALRLASKFLLAQRLPRKAIELLKETAAEAAGGARDKVGPEDVLTRFCATTRLPRFVVDDAMALDLEETERFFGERLLGQTDAVQAVLRSVALLKAGLNDPRRPLGVFLFAGPTGVGKTQLAKLLAEYLFGSPDRLVRLNMVDYPNDGDESVPFGAAWAPAIETKRGELTALLEGKVFTVLLLDEFEKAARSVHDRFLQLFDEGTFVNGAGETISCNNTVIVATSNVGAEVYRTPSMGFNTPRRAEDFINEVDKRMATVFRPEFLNRFDAICHFQPLTKVEIRKIAQREVGRVLEREGIRVRGLDVEVTPAVVDLLVERGYSPEFGARYLQREIEKTLTAALAVEIARRQLRPGTPVRVEIRPPGNRVVAMAEALPSPREETARLALPTEKSVAAVKRRLDKKSLLAEMDRLVGRARALSVSANRPRLEERRSELLAATQAPNLWDDPERAAATLRAFRPLEAQLNELDRLEERATFARRLVREAKGEPQLASAAKQVEEVAREVRMAEVLGSSGAMGQGDEALVDISTSETAEGQETWVRELATMYEGWAQRRGYAVEAVAEAEEPIRVVLRIVGPGAYGYLSGESGLHRRLEEDKRQRAYVRVHQGGPLEDTRGIDVNGREVRRREGAFVGKVRTEVTVRDETSGRVMTLTGGVELEEMKGIASRVVKGQGGRVSADEARRYHVGRSARVEDPRTGAGTPRVKDVMRGELDVFIAAWISRPPPTSGSSTAN</sequence>
<dbReference type="InterPro" id="IPR003593">
    <property type="entry name" value="AAA+_ATPase"/>
</dbReference>
<keyword evidence="9" id="KW-0645">Protease</keyword>
<keyword evidence="3 9" id="KW-0067">ATP-binding</keyword>
<dbReference type="InterPro" id="IPR041546">
    <property type="entry name" value="ClpA/ClpB_AAA_lid"/>
</dbReference>
<dbReference type="SUPFAM" id="SSF52540">
    <property type="entry name" value="P-loop containing nucleoside triphosphate hydrolases"/>
    <property type="match status" value="2"/>
</dbReference>
<dbReference type="PANTHER" id="PTHR11638">
    <property type="entry name" value="ATP-DEPENDENT CLP PROTEASE"/>
    <property type="match status" value="1"/>
</dbReference>
<dbReference type="CDD" id="cd19499">
    <property type="entry name" value="RecA-like_ClpB_Hsp104-like"/>
    <property type="match status" value="1"/>
</dbReference>
<keyword evidence="1" id="KW-0677">Repeat</keyword>
<evidence type="ECO:0000256" key="4">
    <source>
        <dbReference type="ARBA" id="ARBA00023186"/>
    </source>
</evidence>
<accession>A0A250IK24</accession>
<evidence type="ECO:0000259" key="7">
    <source>
        <dbReference type="SMART" id="SM00937"/>
    </source>
</evidence>
<name>A0A250IK24_9BACT</name>
<dbReference type="InterPro" id="IPR001270">
    <property type="entry name" value="ClpA/B"/>
</dbReference>
<evidence type="ECO:0000256" key="5">
    <source>
        <dbReference type="SAM" id="Coils"/>
    </source>
</evidence>
<keyword evidence="2" id="KW-0547">Nucleotide-binding</keyword>
<gene>
    <name evidence="9" type="ORF">MEBOL_005046</name>
</gene>
<dbReference type="GO" id="GO:0005524">
    <property type="term" value="F:ATP binding"/>
    <property type="evidence" value="ECO:0007669"/>
    <property type="project" value="UniProtKB-KW"/>
</dbReference>
<dbReference type="Proteomes" id="UP000217289">
    <property type="component" value="Chromosome"/>
</dbReference>
<dbReference type="InterPro" id="IPR045853">
    <property type="entry name" value="Pep_chain_release_fac_I_sf"/>
</dbReference>
<evidence type="ECO:0000313" key="9">
    <source>
        <dbReference type="EMBL" id="ATB31583.1"/>
    </source>
</evidence>
<dbReference type="Pfam" id="PF17871">
    <property type="entry name" value="AAA_lid_9"/>
    <property type="match status" value="1"/>
</dbReference>
<reference evidence="9 10" key="1">
    <citation type="submission" date="2017-06" db="EMBL/GenBank/DDBJ databases">
        <authorList>
            <person name="Kim H.J."/>
            <person name="Triplett B.A."/>
        </authorList>
    </citation>
    <scope>NUCLEOTIDE SEQUENCE [LARGE SCALE GENOMIC DNA]</scope>
    <source>
        <strain evidence="9 10">DSM 14713</strain>
    </source>
</reference>
<feature type="domain" description="Clp ATPase C-terminal" evidence="8">
    <location>
        <begin position="487"/>
        <end position="580"/>
    </location>
</feature>
<keyword evidence="9" id="KW-0378">Hydrolase</keyword>
<dbReference type="EMBL" id="CP022163">
    <property type="protein sequence ID" value="ATB31583.1"/>
    <property type="molecule type" value="Genomic_DNA"/>
</dbReference>
<dbReference type="Gene3D" id="1.10.8.60">
    <property type="match status" value="2"/>
</dbReference>
<dbReference type="OrthoDB" id="228321at2"/>
<keyword evidence="10" id="KW-1185">Reference proteome</keyword>
<feature type="domain" description="Peptide chain release factor" evidence="7">
    <location>
        <begin position="710"/>
        <end position="796"/>
    </location>
</feature>
<dbReference type="SMART" id="SM01086">
    <property type="entry name" value="ClpB_D2-small"/>
    <property type="match status" value="1"/>
</dbReference>
<protein>
    <submittedName>
        <fullName evidence="9">ATP-dependent Clp protease ATP-binding subunit ClpA</fullName>
    </submittedName>
</protein>
<dbReference type="Pfam" id="PF03462">
    <property type="entry name" value="PCRF"/>
    <property type="match status" value="1"/>
</dbReference>
<dbReference type="Pfam" id="PF07724">
    <property type="entry name" value="AAA_2"/>
    <property type="match status" value="1"/>
</dbReference>
<dbReference type="SMART" id="SM00937">
    <property type="entry name" value="PCRF"/>
    <property type="match status" value="1"/>
</dbReference>
<evidence type="ECO:0000259" key="6">
    <source>
        <dbReference type="SMART" id="SM00382"/>
    </source>
</evidence>
<dbReference type="InterPro" id="IPR005139">
    <property type="entry name" value="PCRF"/>
</dbReference>
<dbReference type="InterPro" id="IPR003959">
    <property type="entry name" value="ATPase_AAA_core"/>
</dbReference>
<dbReference type="InterPro" id="IPR027417">
    <property type="entry name" value="P-loop_NTPase"/>
</dbReference>
<dbReference type="Pfam" id="PF10431">
    <property type="entry name" value="ClpB_D2-small"/>
    <property type="match status" value="1"/>
</dbReference>
<dbReference type="InterPro" id="IPR050130">
    <property type="entry name" value="ClpA_ClpB"/>
</dbReference>
<evidence type="ECO:0000256" key="1">
    <source>
        <dbReference type="ARBA" id="ARBA00022737"/>
    </source>
</evidence>
<evidence type="ECO:0000259" key="8">
    <source>
        <dbReference type="SMART" id="SM01086"/>
    </source>
</evidence>
<dbReference type="KEGG" id="mbd:MEBOL_005046"/>
<evidence type="ECO:0000256" key="3">
    <source>
        <dbReference type="ARBA" id="ARBA00022840"/>
    </source>
</evidence>
<keyword evidence="5" id="KW-0175">Coiled coil</keyword>
<feature type="coiled-coil region" evidence="5">
    <location>
        <begin position="671"/>
        <end position="698"/>
    </location>
</feature>
<dbReference type="PRINTS" id="PR00300">
    <property type="entry name" value="CLPPROTEASEA"/>
</dbReference>
<organism evidence="9 10">
    <name type="scientific">Melittangium boletus DSM 14713</name>
    <dbReference type="NCBI Taxonomy" id="1294270"/>
    <lineage>
        <taxon>Bacteria</taxon>
        <taxon>Pseudomonadati</taxon>
        <taxon>Myxococcota</taxon>
        <taxon>Myxococcia</taxon>
        <taxon>Myxococcales</taxon>
        <taxon>Cystobacterineae</taxon>
        <taxon>Archangiaceae</taxon>
        <taxon>Melittangium</taxon>
    </lineage>
</organism>
<dbReference type="GO" id="GO:0034605">
    <property type="term" value="P:cellular response to heat"/>
    <property type="evidence" value="ECO:0007669"/>
    <property type="project" value="TreeGrafter"/>
</dbReference>
<feature type="domain" description="AAA+ ATPase" evidence="6">
    <location>
        <begin position="46"/>
        <end position="178"/>
    </location>
</feature>
<dbReference type="GO" id="GO:0006415">
    <property type="term" value="P:translational termination"/>
    <property type="evidence" value="ECO:0007669"/>
    <property type="project" value="InterPro"/>
</dbReference>
<dbReference type="InterPro" id="IPR019489">
    <property type="entry name" value="Clp_ATPase_C"/>
</dbReference>
<dbReference type="Pfam" id="PF00004">
    <property type="entry name" value="AAA"/>
    <property type="match status" value="1"/>
</dbReference>
<dbReference type="RefSeq" id="WP_095979893.1">
    <property type="nucleotide sequence ID" value="NZ_CP022163.1"/>
</dbReference>
<dbReference type="Gene3D" id="3.40.50.300">
    <property type="entry name" value="P-loop containing nucleotide triphosphate hydrolases"/>
    <property type="match status" value="2"/>
</dbReference>
<dbReference type="GO" id="GO:0016887">
    <property type="term" value="F:ATP hydrolysis activity"/>
    <property type="evidence" value="ECO:0007669"/>
    <property type="project" value="InterPro"/>
</dbReference>